<evidence type="ECO:0000256" key="2">
    <source>
        <dbReference type="ARBA" id="ARBA00022723"/>
    </source>
</evidence>
<organism evidence="5 6">
    <name type="scientific">Clostridium perfringens</name>
    <dbReference type="NCBI Taxonomy" id="1502"/>
    <lineage>
        <taxon>Bacteria</taxon>
        <taxon>Bacillati</taxon>
        <taxon>Bacillota</taxon>
        <taxon>Clostridia</taxon>
        <taxon>Eubacteriales</taxon>
        <taxon>Clostridiaceae</taxon>
        <taxon>Clostridium</taxon>
    </lineage>
</organism>
<dbReference type="EMBL" id="WNUI01000391">
    <property type="protein sequence ID" value="MDZ4910518.1"/>
    <property type="molecule type" value="Genomic_DNA"/>
</dbReference>
<evidence type="ECO:0000313" key="5">
    <source>
        <dbReference type="EMBL" id="MDZ4910518.1"/>
    </source>
</evidence>
<keyword evidence="1" id="KW-0004">4Fe-4S</keyword>
<dbReference type="Pfam" id="PF03063">
    <property type="entry name" value="Prismane"/>
    <property type="match status" value="1"/>
</dbReference>
<dbReference type="GO" id="GO:0051539">
    <property type="term" value="F:4 iron, 4 sulfur cluster binding"/>
    <property type="evidence" value="ECO:0007669"/>
    <property type="project" value="UniProtKB-KW"/>
</dbReference>
<keyword evidence="4" id="KW-0411">Iron-sulfur</keyword>
<feature type="non-terminal residue" evidence="5">
    <location>
        <position position="151"/>
    </location>
</feature>
<sequence>QYIGVGKDGKKDFSPIIDKALELVGYEEDQEPHEILVGFGHHATLSHADTIVNAVKDGKIRHFFLIGGCDGARPGRNYYTEFAEKVPDDCVILTIACGKYRFNKLDFGEVAGLPRLLDVGQCNDAYSAVCIATALADAFETDVNGLPLSLI</sequence>
<dbReference type="InterPro" id="IPR016099">
    <property type="entry name" value="Prismane-like_a/b-sand"/>
</dbReference>
<evidence type="ECO:0000313" key="6">
    <source>
        <dbReference type="Proteomes" id="UP001288778"/>
    </source>
</evidence>
<dbReference type="InterPro" id="IPR011254">
    <property type="entry name" value="Prismane-like_sf"/>
</dbReference>
<dbReference type="AlphaFoldDB" id="A0AAW9I1S4"/>
<reference evidence="5" key="1">
    <citation type="submission" date="2019-11" db="EMBL/GenBank/DDBJ databases">
        <title>Characterization of Clostridium perfringens isolates from swine manure treated agricultural soils.</title>
        <authorList>
            <person name="Wushke S.T."/>
        </authorList>
    </citation>
    <scope>NUCLEOTIDE SEQUENCE</scope>
    <source>
        <strain evidence="5">X94</strain>
    </source>
</reference>
<proteinExistence type="predicted"/>
<name>A0AAW9I1S4_CLOPF</name>
<keyword evidence="3" id="KW-0408">Iron</keyword>
<dbReference type="Proteomes" id="UP001288778">
    <property type="component" value="Unassembled WGS sequence"/>
</dbReference>
<keyword evidence="2" id="KW-0479">Metal-binding</keyword>
<evidence type="ECO:0000256" key="3">
    <source>
        <dbReference type="ARBA" id="ARBA00023004"/>
    </source>
</evidence>
<evidence type="ECO:0000256" key="4">
    <source>
        <dbReference type="ARBA" id="ARBA00023014"/>
    </source>
</evidence>
<dbReference type="PANTHER" id="PTHR30109">
    <property type="entry name" value="HYDROXYLAMINE REDUCTASE"/>
    <property type="match status" value="1"/>
</dbReference>
<dbReference type="SUPFAM" id="SSF56821">
    <property type="entry name" value="Prismane protein-like"/>
    <property type="match status" value="1"/>
</dbReference>
<comment type="caution">
    <text evidence="5">The sequence shown here is derived from an EMBL/GenBank/DDBJ whole genome shotgun (WGS) entry which is preliminary data.</text>
</comment>
<gene>
    <name evidence="5" type="ORF">GNF68_16095</name>
</gene>
<evidence type="ECO:0000256" key="1">
    <source>
        <dbReference type="ARBA" id="ARBA00022485"/>
    </source>
</evidence>
<dbReference type="PANTHER" id="PTHR30109:SF0">
    <property type="entry name" value="HYDROXYLAMINE REDUCTASE"/>
    <property type="match status" value="1"/>
</dbReference>
<dbReference type="GO" id="GO:0050418">
    <property type="term" value="F:hydroxylamine reductase activity"/>
    <property type="evidence" value="ECO:0007669"/>
    <property type="project" value="TreeGrafter"/>
</dbReference>
<feature type="non-terminal residue" evidence="5">
    <location>
        <position position="1"/>
    </location>
</feature>
<dbReference type="GO" id="GO:0042542">
    <property type="term" value="P:response to hydrogen peroxide"/>
    <property type="evidence" value="ECO:0007669"/>
    <property type="project" value="TreeGrafter"/>
</dbReference>
<dbReference type="GO" id="GO:0004601">
    <property type="term" value="F:peroxidase activity"/>
    <property type="evidence" value="ECO:0007669"/>
    <property type="project" value="TreeGrafter"/>
</dbReference>
<dbReference type="Gene3D" id="3.40.50.2030">
    <property type="match status" value="1"/>
</dbReference>
<dbReference type="InterPro" id="IPR004137">
    <property type="entry name" value="HCP/CODH"/>
</dbReference>
<dbReference type="GO" id="GO:0046872">
    <property type="term" value="F:metal ion binding"/>
    <property type="evidence" value="ECO:0007669"/>
    <property type="project" value="UniProtKB-KW"/>
</dbReference>
<protein>
    <submittedName>
        <fullName evidence="5">Hydroxylamine reductase</fullName>
    </submittedName>
</protein>
<accession>A0AAW9I1S4</accession>